<proteinExistence type="predicted"/>
<accession>A0A829PY45</accession>
<reference evidence="1 2" key="1">
    <citation type="submission" date="2013-12" db="EMBL/GenBank/DDBJ databases">
        <authorList>
            <person name="Madinger N."/>
            <person name="Lenaerts A."/>
            <person name="Ordway D."/>
            <person name="DeGroote M.A."/>
            <person name="Parker T."/>
            <person name="Sizemore C."/>
            <person name="Tallon L.J."/>
            <person name="Sadzewicz L.K."/>
            <person name="Sengamalay N."/>
            <person name="Fraser C.M."/>
            <person name="Hine E."/>
            <person name="Shefchek K.A."/>
            <person name="Das S.P."/>
            <person name="Tettelin H."/>
        </authorList>
    </citation>
    <scope>NUCLEOTIDE SEQUENCE [LARGE SCALE GENOMIC DNA]</scope>
    <source>
        <strain evidence="1 2">21</strain>
    </source>
</reference>
<dbReference type="AlphaFoldDB" id="A0A829PY45"/>
<dbReference type="EMBL" id="JAOF01000001">
    <property type="protein sequence ID" value="EUA45325.1"/>
    <property type="molecule type" value="Genomic_DNA"/>
</dbReference>
<name>A0A829PY45_9MYCO</name>
<protein>
    <submittedName>
        <fullName evidence="1">Uncharacterized protein</fullName>
    </submittedName>
</protein>
<dbReference type="Proteomes" id="UP000020103">
    <property type="component" value="Unassembled WGS sequence"/>
</dbReference>
<evidence type="ECO:0000313" key="2">
    <source>
        <dbReference type="Proteomes" id="UP000020103"/>
    </source>
</evidence>
<comment type="caution">
    <text evidence="1">The sequence shown here is derived from an EMBL/GenBank/DDBJ whole genome shotgun (WGS) entry which is preliminary data.</text>
</comment>
<evidence type="ECO:0000313" key="1">
    <source>
        <dbReference type="EMBL" id="EUA45325.1"/>
    </source>
</evidence>
<organism evidence="1 2">
    <name type="scientific">Mycobacteroides abscessus 21</name>
    <dbReference type="NCBI Taxonomy" id="1299324"/>
    <lineage>
        <taxon>Bacteria</taxon>
        <taxon>Bacillati</taxon>
        <taxon>Actinomycetota</taxon>
        <taxon>Actinomycetes</taxon>
        <taxon>Mycobacteriales</taxon>
        <taxon>Mycobacteriaceae</taxon>
        <taxon>Mycobacteroides</taxon>
        <taxon>Mycobacteroides abscessus</taxon>
    </lineage>
</organism>
<gene>
    <name evidence="1" type="ORF">I543_3797</name>
</gene>
<sequence>MPEENKPTANRSAAKQGYAAKSAWMRTVTRDSALSARAKLVAHVAAWELAGSKGYFKATHRRLADLTGESLSAVRRAIAELDSQNYWNTETTTGDCNVYHLITPEGRLAIWQRAELAYRHECESWAYAEGVHKKQIGAWLDAERRFHEQRKVANWLDAEAAAKKAFIRAVTESLTERGAGTARAAELARKAWTAHCQGTVSLGVLLAGIADMDASAIVGPTDNFEQGSLDSEQGSTHHCTDPCSQVSRPLLNFNALTSEEGNSYKYFKSFKDVEVPQAAAAGAHARPFAAQEPPAPTNCTLCDSHGLFLDVDGEPVVVLGEDGNDEIRVQCQHSFAANLEKIRQIENSQDGDWGVARTGWSDIDCHYSYLANSVD</sequence>